<protein>
    <submittedName>
        <fullName evidence="2">MBL fold metallo-hydrolase</fullName>
    </submittedName>
</protein>
<evidence type="ECO:0000313" key="3">
    <source>
        <dbReference type="Proteomes" id="UP001206924"/>
    </source>
</evidence>
<reference evidence="2 3" key="1">
    <citation type="submission" date="2022-07" db="EMBL/GenBank/DDBJ databases">
        <title>Novel species in genus Arthrobacter.</title>
        <authorList>
            <person name="Liu Y."/>
        </authorList>
    </citation>
    <scope>NUCLEOTIDE SEQUENCE [LARGE SCALE GENOMIC DNA]</scope>
    <source>
        <strain evidence="3">zg-Y859</strain>
    </source>
</reference>
<evidence type="ECO:0000313" key="2">
    <source>
        <dbReference type="EMBL" id="MCQ1949907.1"/>
    </source>
</evidence>
<dbReference type="RefSeq" id="WP_255865406.1">
    <property type="nucleotide sequence ID" value="NZ_CP104263.1"/>
</dbReference>
<dbReference type="Pfam" id="PF00753">
    <property type="entry name" value="Lactamase_B"/>
    <property type="match status" value="1"/>
</dbReference>
<evidence type="ECO:0000259" key="1">
    <source>
        <dbReference type="SMART" id="SM00849"/>
    </source>
</evidence>
<feature type="domain" description="Metallo-beta-lactamase" evidence="1">
    <location>
        <begin position="47"/>
        <end position="192"/>
    </location>
</feature>
<dbReference type="SMART" id="SM00849">
    <property type="entry name" value="Lactamase_B"/>
    <property type="match status" value="1"/>
</dbReference>
<dbReference type="PANTHER" id="PTHR42773">
    <property type="entry name" value="METALLO-BETA-LACTAMASE-RELATED"/>
    <property type="match status" value="1"/>
</dbReference>
<dbReference type="PANTHER" id="PTHR42773:SF1">
    <property type="entry name" value="METALLO-BETA-LACTAMASE FAMILY PROTEIN"/>
    <property type="match status" value="1"/>
</dbReference>
<keyword evidence="3" id="KW-1185">Reference proteome</keyword>
<accession>A0ABT1NQM9</accession>
<dbReference type="Proteomes" id="UP001206924">
    <property type="component" value="Unassembled WGS sequence"/>
</dbReference>
<dbReference type="SUPFAM" id="SSF56281">
    <property type="entry name" value="Metallo-hydrolase/oxidoreductase"/>
    <property type="match status" value="1"/>
</dbReference>
<dbReference type="InterPro" id="IPR001279">
    <property type="entry name" value="Metallo-B-lactamas"/>
</dbReference>
<dbReference type="EMBL" id="JANFLP010000008">
    <property type="protein sequence ID" value="MCQ1949907.1"/>
    <property type="molecule type" value="Genomic_DNA"/>
</dbReference>
<dbReference type="InterPro" id="IPR036866">
    <property type="entry name" value="RibonucZ/Hydroxyglut_hydro"/>
</dbReference>
<dbReference type="Gene3D" id="3.60.15.10">
    <property type="entry name" value="Ribonuclease Z/Hydroxyacylglutathione hydrolase-like"/>
    <property type="match status" value="1"/>
</dbReference>
<proteinExistence type="predicted"/>
<name>A0ABT1NQM9_9MICC</name>
<organism evidence="2 3">
    <name type="scientific">Arthrobacter jinronghuae</name>
    <dbReference type="NCBI Taxonomy" id="2964609"/>
    <lineage>
        <taxon>Bacteria</taxon>
        <taxon>Bacillati</taxon>
        <taxon>Actinomycetota</taxon>
        <taxon>Actinomycetes</taxon>
        <taxon>Micrococcales</taxon>
        <taxon>Micrococcaceae</taxon>
        <taxon>Arthrobacter</taxon>
    </lineage>
</organism>
<sequence length="227" mass="24952">MTTEPIVTLPETGPLHAPLDGLLATSAVRLPYQHNVLLRSFVLERPGGNMIVYNSPGINSSAEAIMDRGGAARLLINHAHEAMYGAPEFDIPVYVHEGDRAEVAGSLPVSAVFDRRQMIGEDLEVIPTPGHTAGTTNYLWNNGERRFLFTGDFIWIEHGEWKAVVLDEHLRGDYLASLAQVRDLDFDVLVPWGTTDDGPPFGLVGGKDEIRSRVDAVMDRVRAGGRR</sequence>
<gene>
    <name evidence="2" type="ORF">NNX28_08210</name>
</gene>
<comment type="caution">
    <text evidence="2">The sequence shown here is derived from an EMBL/GenBank/DDBJ whole genome shotgun (WGS) entry which is preliminary data.</text>
</comment>